<proteinExistence type="inferred from homology"/>
<dbReference type="InterPro" id="IPR007763">
    <property type="entry name" value="NDUFA12"/>
</dbReference>
<evidence type="ECO:0000313" key="4">
    <source>
        <dbReference type="Proteomes" id="UP000790833"/>
    </source>
</evidence>
<dbReference type="GO" id="GO:0005739">
    <property type="term" value="C:mitochondrion"/>
    <property type="evidence" value="ECO:0007669"/>
    <property type="project" value="TreeGrafter"/>
</dbReference>
<evidence type="ECO:0000256" key="1">
    <source>
        <dbReference type="ARBA" id="ARBA00007355"/>
    </source>
</evidence>
<accession>A0A9P7V8Y8</accession>
<evidence type="ECO:0000256" key="2">
    <source>
        <dbReference type="SAM" id="MobiDB-lite"/>
    </source>
</evidence>
<evidence type="ECO:0008006" key="5">
    <source>
        <dbReference type="Google" id="ProtNLM"/>
    </source>
</evidence>
<dbReference type="EMBL" id="JAHMUF010000011">
    <property type="protein sequence ID" value="KAG7193488.1"/>
    <property type="molecule type" value="Genomic_DNA"/>
</dbReference>
<name>A0A9P7V8Y8_9ASCO</name>
<dbReference type="GO" id="GO:0032981">
    <property type="term" value="P:mitochondrial respiratory chain complex I assembly"/>
    <property type="evidence" value="ECO:0007669"/>
    <property type="project" value="TreeGrafter"/>
</dbReference>
<dbReference type="PANTHER" id="PTHR32470:SF2">
    <property type="entry name" value="NADH DEHYDROGENASE [UBIQUINONE] 1 ALPHA SUBCOMPLEX ASSEMBLY FACTOR 2"/>
    <property type="match status" value="1"/>
</dbReference>
<dbReference type="InterPro" id="IPR052618">
    <property type="entry name" value="ComplexI_NDUFA12"/>
</dbReference>
<feature type="region of interest" description="Disordered" evidence="2">
    <location>
        <begin position="126"/>
        <end position="165"/>
    </location>
</feature>
<protein>
    <recommendedName>
        <fullName evidence="5">NADH dehydrogenase [ubiquinone] 1 alpha subcomplex subunit</fullName>
    </recommendedName>
</protein>
<evidence type="ECO:0000313" key="3">
    <source>
        <dbReference type="EMBL" id="KAG7193488.1"/>
    </source>
</evidence>
<dbReference type="OrthoDB" id="10255576at2759"/>
<comment type="similarity">
    <text evidence="1">Belongs to the complex I NDUFA12 subunit family.</text>
</comment>
<keyword evidence="4" id="KW-1185">Reference proteome</keyword>
<gene>
    <name evidence="3" type="ORF">KQ657_000555</name>
</gene>
<reference evidence="3" key="1">
    <citation type="submission" date="2021-03" db="EMBL/GenBank/DDBJ databases">
        <authorList>
            <person name="Palmer J.M."/>
        </authorList>
    </citation>
    <scope>NUCLEOTIDE SEQUENCE</scope>
    <source>
        <strain evidence="3">ARV_011</strain>
    </source>
</reference>
<dbReference type="PANTHER" id="PTHR32470">
    <property type="entry name" value="ADH DEHYDROGENASE [UBIQUINONE] 1 ALPHA SUBCOMPLEX ASSEMBLY FACTOR 2"/>
    <property type="match status" value="1"/>
</dbReference>
<dbReference type="Proteomes" id="UP000790833">
    <property type="component" value="Unassembled WGS sequence"/>
</dbReference>
<organism evidence="3 4">
    <name type="scientific">Scheffersomyces spartinae</name>
    <dbReference type="NCBI Taxonomy" id="45513"/>
    <lineage>
        <taxon>Eukaryota</taxon>
        <taxon>Fungi</taxon>
        <taxon>Dikarya</taxon>
        <taxon>Ascomycota</taxon>
        <taxon>Saccharomycotina</taxon>
        <taxon>Pichiomycetes</taxon>
        <taxon>Debaryomycetaceae</taxon>
        <taxon>Scheffersomyces</taxon>
    </lineage>
</organism>
<dbReference type="GeneID" id="66113929"/>
<comment type="caution">
    <text evidence="3">The sequence shown here is derived from an EMBL/GenBank/DDBJ whole genome shotgun (WGS) entry which is preliminary data.</text>
</comment>
<sequence>MIHRWQARRDIPFRKRFFVGYDLNGNTYWEFTPDGNMDRLRRKMEPVEKEIFEADYFEKIPPQWLQWLRRTRYEPPTLEELVEDKNRQERIKILALQADLKWTQKKQELEHIHQTKLQRELDKLKLEEEQKQSKSNTTTKDNDPWKAAEKKDNPIEEATILSSKR</sequence>
<dbReference type="AlphaFoldDB" id="A0A9P7V8Y8"/>
<feature type="compositionally biased region" description="Basic and acidic residues" evidence="2">
    <location>
        <begin position="140"/>
        <end position="154"/>
    </location>
</feature>
<dbReference type="GO" id="GO:0045271">
    <property type="term" value="C:respiratory chain complex I"/>
    <property type="evidence" value="ECO:0007669"/>
    <property type="project" value="InterPro"/>
</dbReference>
<dbReference type="RefSeq" id="XP_043049036.1">
    <property type="nucleotide sequence ID" value="XM_043191393.1"/>
</dbReference>
<dbReference type="Pfam" id="PF05071">
    <property type="entry name" value="NDUFA12"/>
    <property type="match status" value="1"/>
</dbReference>